<feature type="transmembrane region" description="Helical" evidence="1">
    <location>
        <begin position="335"/>
        <end position="365"/>
    </location>
</feature>
<dbReference type="Proteomes" id="UP000177416">
    <property type="component" value="Unassembled WGS sequence"/>
</dbReference>
<feature type="transmembrane region" description="Helical" evidence="1">
    <location>
        <begin position="290"/>
        <end position="323"/>
    </location>
</feature>
<feature type="transmembrane region" description="Helical" evidence="1">
    <location>
        <begin position="7"/>
        <end position="27"/>
    </location>
</feature>
<evidence type="ECO:0000256" key="1">
    <source>
        <dbReference type="SAM" id="Phobius"/>
    </source>
</evidence>
<evidence type="ECO:0000313" key="3">
    <source>
        <dbReference type="Proteomes" id="UP000177416"/>
    </source>
</evidence>
<name>A0A1F5ZS49_9BACT</name>
<feature type="transmembrane region" description="Helical" evidence="1">
    <location>
        <begin position="223"/>
        <end position="243"/>
    </location>
</feature>
<dbReference type="AlphaFoldDB" id="A0A1F5ZS49"/>
<keyword evidence="1" id="KW-1133">Transmembrane helix</keyword>
<accession>A0A1F5ZS49</accession>
<organism evidence="2 3">
    <name type="scientific">Candidatus Gottesmanbacteria bacterium RIFCSPHIGHO2_01_FULL_46_14</name>
    <dbReference type="NCBI Taxonomy" id="1798380"/>
    <lineage>
        <taxon>Bacteria</taxon>
        <taxon>Candidatus Gottesmaniibacteriota</taxon>
    </lineage>
</organism>
<keyword evidence="1" id="KW-0472">Membrane</keyword>
<evidence type="ECO:0000313" key="2">
    <source>
        <dbReference type="EMBL" id="OGG15279.1"/>
    </source>
</evidence>
<sequence length="497" mass="56168">MEKRKEFWFLMVFSLLAGLVAVLPILIGGLKGTFYSIDPEVMYVGNALSYIKAHQIQYFDHPGTPSILSLAYLLWPLRIYAKLIAQTPFVLWSLGHYDIVFFYLRLWQGIVFCLGVFLFLKAVNSITNSKLVVLLAWTVMLLFSPVLRLGSGITPETLSFLMISVWLWLLARFLKKPEVDLIPVLSLISGLAVANKFTNLFLVLASVTLAFTLKSLSTGQRLANSLIAMIAAATGFVAGTWPIRDKYPLLFGWVIKLLTSTEIHAGGEKAIFDWLSYKQSVLAVHHQEPWLALVVVLALLTSVFLGQLRVLVGIFTMGVAIFAKYPLTYYQLANYLILVFLLSALFSRLNRFLMMGLILILLFHVRSNMFNHLRSNSLAITKTTALETFVKEHPAEKATLWEWGRAKDPAILLTTSPDWHGSMFAVEKDALKRPVYELYPIPTDKVFDLCWDQLYIQKVSVKSFLDKYPGQPLVYNIIPGSDDMILVKSSHCDDRGR</sequence>
<feature type="transmembrane region" description="Helical" evidence="1">
    <location>
        <begin position="132"/>
        <end position="151"/>
    </location>
</feature>
<dbReference type="EMBL" id="MFJJ01000005">
    <property type="protein sequence ID" value="OGG15279.1"/>
    <property type="molecule type" value="Genomic_DNA"/>
</dbReference>
<feature type="transmembrane region" description="Helical" evidence="1">
    <location>
        <begin position="181"/>
        <end position="211"/>
    </location>
</feature>
<keyword evidence="1" id="KW-0812">Transmembrane</keyword>
<proteinExistence type="predicted"/>
<reference evidence="2 3" key="1">
    <citation type="journal article" date="2016" name="Nat. Commun.">
        <title>Thousands of microbial genomes shed light on interconnected biogeochemical processes in an aquifer system.</title>
        <authorList>
            <person name="Anantharaman K."/>
            <person name="Brown C.T."/>
            <person name="Hug L.A."/>
            <person name="Sharon I."/>
            <person name="Castelle C.J."/>
            <person name="Probst A.J."/>
            <person name="Thomas B.C."/>
            <person name="Singh A."/>
            <person name="Wilkins M.J."/>
            <person name="Karaoz U."/>
            <person name="Brodie E.L."/>
            <person name="Williams K.H."/>
            <person name="Hubbard S.S."/>
            <person name="Banfield J.F."/>
        </authorList>
    </citation>
    <scope>NUCLEOTIDE SEQUENCE [LARGE SCALE GENOMIC DNA]</scope>
</reference>
<comment type="caution">
    <text evidence="2">The sequence shown here is derived from an EMBL/GenBank/DDBJ whole genome shotgun (WGS) entry which is preliminary data.</text>
</comment>
<gene>
    <name evidence="2" type="ORF">A2875_00610</name>
</gene>
<feature type="transmembrane region" description="Helical" evidence="1">
    <location>
        <begin position="99"/>
        <end position="120"/>
    </location>
</feature>
<protein>
    <recommendedName>
        <fullName evidence="4">Glycosyltransferase RgtA/B/C/D-like domain-containing protein</fullName>
    </recommendedName>
</protein>
<evidence type="ECO:0008006" key="4">
    <source>
        <dbReference type="Google" id="ProtNLM"/>
    </source>
</evidence>